<dbReference type="AlphaFoldDB" id="A0A1S0TRZ5"/>
<proteinExistence type="predicted"/>
<dbReference type="RefSeq" id="XP_003144888.1">
    <property type="nucleotide sequence ID" value="XM_003144840.1"/>
</dbReference>
<accession>A0A1S0TRZ5</accession>
<dbReference type="CTD" id="9946748"/>
<dbReference type="InParanoid" id="A0A1S0TRZ5"/>
<dbReference type="GeneID" id="9946748"/>
<dbReference type="EMBL" id="JH712093">
    <property type="protein sequence ID" value="EFO19183.1"/>
    <property type="molecule type" value="Genomic_DNA"/>
</dbReference>
<dbReference type="KEGG" id="loa:LOAG_09312"/>
<reference evidence="1" key="1">
    <citation type="submission" date="2012-04" db="EMBL/GenBank/DDBJ databases">
        <title>The Genome Sequence of Loa loa.</title>
        <authorList>
            <consortium name="The Broad Institute Genome Sequencing Platform"/>
            <consortium name="Broad Institute Genome Sequencing Center for Infectious Disease"/>
            <person name="Nutman T.B."/>
            <person name="Fink D.L."/>
            <person name="Russ C."/>
            <person name="Young S."/>
            <person name="Zeng Q."/>
            <person name="Gargeya S."/>
            <person name="Alvarado L."/>
            <person name="Berlin A."/>
            <person name="Chapman S.B."/>
            <person name="Chen Z."/>
            <person name="Freedman E."/>
            <person name="Gellesch M."/>
            <person name="Goldberg J."/>
            <person name="Griggs A."/>
            <person name="Gujja S."/>
            <person name="Heilman E.R."/>
            <person name="Heiman D."/>
            <person name="Howarth C."/>
            <person name="Mehta T."/>
            <person name="Neiman D."/>
            <person name="Pearson M."/>
            <person name="Roberts A."/>
            <person name="Saif S."/>
            <person name="Shea T."/>
            <person name="Shenoy N."/>
            <person name="Sisk P."/>
            <person name="Stolte C."/>
            <person name="Sykes S."/>
            <person name="White J."/>
            <person name="Yandava C."/>
            <person name="Haas B."/>
            <person name="Henn M.R."/>
            <person name="Nusbaum C."/>
            <person name="Birren B."/>
        </authorList>
    </citation>
    <scope>NUCLEOTIDE SEQUENCE [LARGE SCALE GENOMIC DNA]</scope>
</reference>
<gene>
    <name evidence="1" type="ORF">LOAG_09312</name>
</gene>
<evidence type="ECO:0000313" key="1">
    <source>
        <dbReference type="EMBL" id="EFO19183.1"/>
    </source>
</evidence>
<name>A0A1S0TRZ5_LOALO</name>
<organism evidence="1">
    <name type="scientific">Loa loa</name>
    <name type="common">Eye worm</name>
    <name type="synonym">Filaria loa</name>
    <dbReference type="NCBI Taxonomy" id="7209"/>
    <lineage>
        <taxon>Eukaryota</taxon>
        <taxon>Metazoa</taxon>
        <taxon>Ecdysozoa</taxon>
        <taxon>Nematoda</taxon>
        <taxon>Chromadorea</taxon>
        <taxon>Rhabditida</taxon>
        <taxon>Spirurina</taxon>
        <taxon>Spiruromorpha</taxon>
        <taxon>Filarioidea</taxon>
        <taxon>Onchocercidae</taxon>
        <taxon>Loa</taxon>
    </lineage>
</organism>
<protein>
    <submittedName>
        <fullName evidence="1">Uncharacterized protein</fullName>
    </submittedName>
</protein>
<sequence length="147" mass="16296">MANSEASNHSSSKASSVLKQRSEKKWKTFVSVYASIFPYLLVPARSQLSSFIGSHLDMLRLMEEDLEIGDKEVATYRPSVPLASFTLTLALSISRYDICQWNRGKGQLDHLTAFHPSNLSYTSCVLPKLLQCNKSTAIEAITIKAPA</sequence>